<gene>
    <name evidence="11" type="ORF">R77564_05155</name>
    <name evidence="10" type="ORF">R77567_04740</name>
</gene>
<evidence type="ECO:0000313" key="12">
    <source>
        <dbReference type="Proteomes" id="UP001189792"/>
    </source>
</evidence>
<keyword evidence="6" id="KW-0238">DNA-binding</keyword>
<evidence type="ECO:0000256" key="6">
    <source>
        <dbReference type="ARBA" id="ARBA00023125"/>
    </source>
</evidence>
<dbReference type="PANTHER" id="PTHR13604:SF0">
    <property type="entry name" value="ABASIC SITE PROCESSING PROTEIN HMCES"/>
    <property type="match status" value="1"/>
</dbReference>
<accession>A0AAD2C207</accession>
<feature type="coiled-coil region" evidence="9">
    <location>
        <begin position="74"/>
        <end position="127"/>
    </location>
</feature>
<keyword evidence="7" id="KW-0456">Lyase</keyword>
<keyword evidence="2 8" id="KW-0645">Protease</keyword>
<dbReference type="SUPFAM" id="SSF143081">
    <property type="entry name" value="BB1717-like"/>
    <property type="match status" value="1"/>
</dbReference>
<keyword evidence="9" id="KW-0175">Coiled coil</keyword>
<evidence type="ECO:0000313" key="13">
    <source>
        <dbReference type="Proteomes" id="UP001190491"/>
    </source>
</evidence>
<evidence type="ECO:0000256" key="9">
    <source>
        <dbReference type="SAM" id="Coils"/>
    </source>
</evidence>
<evidence type="ECO:0000256" key="8">
    <source>
        <dbReference type="RuleBase" id="RU364100"/>
    </source>
</evidence>
<keyword evidence="5" id="KW-0190">Covalent protein-DNA linkage</keyword>
<dbReference type="PANTHER" id="PTHR13604">
    <property type="entry name" value="DC12-RELATED"/>
    <property type="match status" value="1"/>
</dbReference>
<evidence type="ECO:0000256" key="2">
    <source>
        <dbReference type="ARBA" id="ARBA00022670"/>
    </source>
</evidence>
<dbReference type="Proteomes" id="UP001190491">
    <property type="component" value="Unassembled WGS sequence"/>
</dbReference>
<sequence>MCYSAQIEADYRRFVHEYGAIMSLDDFTRMVVEYFANPKMRVPRAMTAHFLESPETDEEKKIAEVIRARMAADEVALLQQLAEQRERKAKAEAAVARKATKTATEELRKASNKVAWVEGKLEELKSTDLAPRDSRIFPGWYAPVMVMENGRRIVKPMRYHCRPAGKPAFYDTQYPGTYCARRDNLRGFWKGQYGHTHGLILVDAFYEQVKQPDGTNVVLEFRPDPPQTLLVACVWSHWRATKPGEKDLLSFAIITEDPPPEIAATGHDRVLIPIKPENIDAWLNPEARDLDASEAILEDKLRPYYAHRQVTT</sequence>
<keyword evidence="12" id="KW-1185">Reference proteome</keyword>
<dbReference type="GO" id="GO:0008233">
    <property type="term" value="F:peptidase activity"/>
    <property type="evidence" value="ECO:0007669"/>
    <property type="project" value="UniProtKB-KW"/>
</dbReference>
<evidence type="ECO:0000313" key="10">
    <source>
        <dbReference type="EMBL" id="CAJ0896593.1"/>
    </source>
</evidence>
<dbReference type="EMBL" id="CAUDLI010000017">
    <property type="protein sequence ID" value="CAJ0904707.1"/>
    <property type="molecule type" value="Genomic_DNA"/>
</dbReference>
<dbReference type="GO" id="GO:0016829">
    <property type="term" value="F:lyase activity"/>
    <property type="evidence" value="ECO:0007669"/>
    <property type="project" value="UniProtKB-KW"/>
</dbReference>
<dbReference type="RefSeq" id="WP_206271948.1">
    <property type="nucleotide sequence ID" value="NZ_CAUDKO010000017.1"/>
</dbReference>
<reference evidence="10 12" key="1">
    <citation type="submission" date="2023-07" db="EMBL/GenBank/DDBJ databases">
        <authorList>
            <person name="Peeters C."/>
        </authorList>
    </citation>
    <scope>NUCLEOTIDE SEQUENCE</scope>
    <source>
        <strain evidence="11 12">LMG 32965</strain>
        <strain evidence="10">R-77567</strain>
    </source>
</reference>
<evidence type="ECO:0000256" key="4">
    <source>
        <dbReference type="ARBA" id="ARBA00022801"/>
    </source>
</evidence>
<evidence type="ECO:0000256" key="5">
    <source>
        <dbReference type="ARBA" id="ARBA00023124"/>
    </source>
</evidence>
<comment type="similarity">
    <text evidence="1 8">Belongs to the SOS response-associated peptidase family.</text>
</comment>
<dbReference type="AlphaFoldDB" id="A0AAD2C207"/>
<dbReference type="EMBL" id="CAUDKO010000017">
    <property type="protein sequence ID" value="CAJ0896593.1"/>
    <property type="molecule type" value="Genomic_DNA"/>
</dbReference>
<dbReference type="GO" id="GO:0106300">
    <property type="term" value="P:protein-DNA covalent cross-linking repair"/>
    <property type="evidence" value="ECO:0007669"/>
    <property type="project" value="InterPro"/>
</dbReference>
<name>A0AAD2C207_9RALS</name>
<dbReference type="GO" id="GO:0006508">
    <property type="term" value="P:proteolysis"/>
    <property type="evidence" value="ECO:0007669"/>
    <property type="project" value="UniProtKB-KW"/>
</dbReference>
<evidence type="ECO:0000256" key="7">
    <source>
        <dbReference type="ARBA" id="ARBA00023239"/>
    </source>
</evidence>
<evidence type="ECO:0000256" key="1">
    <source>
        <dbReference type="ARBA" id="ARBA00008136"/>
    </source>
</evidence>
<dbReference type="Proteomes" id="UP001189792">
    <property type="component" value="Unassembled WGS sequence"/>
</dbReference>
<protein>
    <recommendedName>
        <fullName evidence="8">Abasic site processing protein</fullName>
        <ecNumber evidence="8">3.4.-.-</ecNumber>
    </recommendedName>
</protein>
<dbReference type="Pfam" id="PF02586">
    <property type="entry name" value="SRAP"/>
    <property type="match status" value="1"/>
</dbReference>
<dbReference type="GO" id="GO:0003697">
    <property type="term" value="F:single-stranded DNA binding"/>
    <property type="evidence" value="ECO:0007669"/>
    <property type="project" value="InterPro"/>
</dbReference>
<proteinExistence type="inferred from homology"/>
<dbReference type="InterPro" id="IPR003738">
    <property type="entry name" value="SRAP"/>
</dbReference>
<keyword evidence="3" id="KW-0227">DNA damage</keyword>
<evidence type="ECO:0000256" key="3">
    <source>
        <dbReference type="ARBA" id="ARBA00022763"/>
    </source>
</evidence>
<dbReference type="Gene3D" id="3.90.1680.10">
    <property type="entry name" value="SOS response associated peptidase-like"/>
    <property type="match status" value="1"/>
</dbReference>
<dbReference type="InterPro" id="IPR036590">
    <property type="entry name" value="SRAP-like"/>
</dbReference>
<dbReference type="EC" id="3.4.-.-" evidence="8"/>
<keyword evidence="4 8" id="KW-0378">Hydrolase</keyword>
<evidence type="ECO:0000313" key="11">
    <source>
        <dbReference type="EMBL" id="CAJ0904707.1"/>
    </source>
</evidence>
<comment type="caution">
    <text evidence="10">The sequence shown here is derived from an EMBL/GenBank/DDBJ whole genome shotgun (WGS) entry which is preliminary data.</text>
</comment>
<organism evidence="10 13">
    <name type="scientific">Ralstonia flatus</name>
    <dbReference type="NCBI Taxonomy" id="3058601"/>
    <lineage>
        <taxon>Bacteria</taxon>
        <taxon>Pseudomonadati</taxon>
        <taxon>Pseudomonadota</taxon>
        <taxon>Betaproteobacteria</taxon>
        <taxon>Burkholderiales</taxon>
        <taxon>Burkholderiaceae</taxon>
        <taxon>Ralstonia</taxon>
    </lineage>
</organism>